<accession>A0AAD3DVK6</accession>
<feature type="region of interest" description="Disordered" evidence="1">
    <location>
        <begin position="47"/>
        <end position="67"/>
    </location>
</feature>
<sequence>LYSGCSQLHVLTKRLVRTLTPTRILGLHQSATKQSPYRYLSAGSVNGHRSTKLHAHPTEPSQHPTMLSRYRSPSGVDYPRGLPAARLNNPTSFNEAIRDFPEKDLIRTELRMWDGALAGVVHQAGQFPALQEGPEAGEVPQPPGELAQALSEDLELLAALASTTQQVSYDAFGSESEFAVLPIVLEPRLQAAAAAAGTAAGELGEESSGGGGGGWWSLAEATAAPLTWAEVVGSLGVAPQLAARFQPPLELGSREDFLSHMHERHIRRLAGSDSDPTSPAGALSAAVRLLSGAVHYPV</sequence>
<organism evidence="2 3">
    <name type="scientific">Astrephomene gubernaculifera</name>
    <dbReference type="NCBI Taxonomy" id="47775"/>
    <lineage>
        <taxon>Eukaryota</taxon>
        <taxon>Viridiplantae</taxon>
        <taxon>Chlorophyta</taxon>
        <taxon>core chlorophytes</taxon>
        <taxon>Chlorophyceae</taxon>
        <taxon>CS clade</taxon>
        <taxon>Chlamydomonadales</taxon>
        <taxon>Astrephomenaceae</taxon>
        <taxon>Astrephomene</taxon>
    </lineage>
</organism>
<evidence type="ECO:0000313" key="3">
    <source>
        <dbReference type="Proteomes" id="UP001054857"/>
    </source>
</evidence>
<dbReference type="AlphaFoldDB" id="A0AAD3DVK6"/>
<protein>
    <submittedName>
        <fullName evidence="2">Uncharacterized protein</fullName>
    </submittedName>
</protein>
<reference evidence="2 3" key="1">
    <citation type="journal article" date="2021" name="Sci. Rep.">
        <title>Genome sequencing of the multicellular alga Astrephomene provides insights into convergent evolution of germ-soma differentiation.</title>
        <authorList>
            <person name="Yamashita S."/>
            <person name="Yamamoto K."/>
            <person name="Matsuzaki R."/>
            <person name="Suzuki S."/>
            <person name="Yamaguchi H."/>
            <person name="Hirooka S."/>
            <person name="Minakuchi Y."/>
            <person name="Miyagishima S."/>
            <person name="Kawachi M."/>
            <person name="Toyoda A."/>
            <person name="Nozaki H."/>
        </authorList>
    </citation>
    <scope>NUCLEOTIDE SEQUENCE [LARGE SCALE GENOMIC DNA]</scope>
    <source>
        <strain evidence="2 3">NIES-4017</strain>
    </source>
</reference>
<gene>
    <name evidence="2" type="ORF">Agub_g9745</name>
</gene>
<feature type="non-terminal residue" evidence="2">
    <location>
        <position position="1"/>
    </location>
</feature>
<feature type="non-terminal residue" evidence="2">
    <location>
        <position position="298"/>
    </location>
</feature>
<comment type="caution">
    <text evidence="2">The sequence shown here is derived from an EMBL/GenBank/DDBJ whole genome shotgun (WGS) entry which is preliminary data.</text>
</comment>
<name>A0AAD3DVK6_9CHLO</name>
<evidence type="ECO:0000313" key="2">
    <source>
        <dbReference type="EMBL" id="GFR47942.1"/>
    </source>
</evidence>
<dbReference type="EMBL" id="BMAR01000021">
    <property type="protein sequence ID" value="GFR47942.1"/>
    <property type="molecule type" value="Genomic_DNA"/>
</dbReference>
<keyword evidence="3" id="KW-1185">Reference proteome</keyword>
<dbReference type="Proteomes" id="UP001054857">
    <property type="component" value="Unassembled WGS sequence"/>
</dbReference>
<evidence type="ECO:0000256" key="1">
    <source>
        <dbReference type="SAM" id="MobiDB-lite"/>
    </source>
</evidence>
<proteinExistence type="predicted"/>